<dbReference type="SUPFAM" id="SSF116726">
    <property type="entry name" value="TrkA C-terminal domain-like"/>
    <property type="match status" value="1"/>
</dbReference>
<name>A0A1T4R1K8_9SPIR</name>
<dbReference type="Gene3D" id="3.40.50.720">
    <property type="entry name" value="NAD(P)-binding Rossmann-like Domain"/>
    <property type="match status" value="1"/>
</dbReference>
<dbReference type="AlphaFoldDB" id="A0A1T4R1K8"/>
<dbReference type="Pfam" id="PF02080">
    <property type="entry name" value="TrkA_C"/>
    <property type="match status" value="1"/>
</dbReference>
<dbReference type="PROSITE" id="PS51201">
    <property type="entry name" value="RCK_N"/>
    <property type="match status" value="1"/>
</dbReference>
<reference evidence="3 4" key="1">
    <citation type="submission" date="2017-02" db="EMBL/GenBank/DDBJ databases">
        <authorList>
            <person name="Peterson S.W."/>
        </authorList>
    </citation>
    <scope>NUCLEOTIDE SEQUENCE [LARGE SCALE GENOMIC DNA]</scope>
    <source>
        <strain evidence="3 4">ATCC BAA-909</strain>
    </source>
</reference>
<dbReference type="InterPro" id="IPR050721">
    <property type="entry name" value="Trk_Ktr_HKT_K-transport"/>
</dbReference>
<dbReference type="InterPro" id="IPR036721">
    <property type="entry name" value="RCK_C_sf"/>
</dbReference>
<dbReference type="Pfam" id="PF02254">
    <property type="entry name" value="TrkA_N"/>
    <property type="match status" value="1"/>
</dbReference>
<dbReference type="PANTHER" id="PTHR43833:SF7">
    <property type="entry name" value="KTR SYSTEM POTASSIUM UPTAKE PROTEIN C"/>
    <property type="match status" value="1"/>
</dbReference>
<dbReference type="SUPFAM" id="SSF51735">
    <property type="entry name" value="NAD(P)-binding Rossmann-fold domains"/>
    <property type="match status" value="1"/>
</dbReference>
<dbReference type="STRING" id="225004.SAMN02745152_02196"/>
<evidence type="ECO:0000259" key="1">
    <source>
        <dbReference type="PROSITE" id="PS51201"/>
    </source>
</evidence>
<dbReference type="InterPro" id="IPR003148">
    <property type="entry name" value="RCK_N"/>
</dbReference>
<evidence type="ECO:0000313" key="4">
    <source>
        <dbReference type="Proteomes" id="UP000190395"/>
    </source>
</evidence>
<accession>A0A1T4R1K8</accession>
<dbReference type="EMBL" id="FUXC01000024">
    <property type="protein sequence ID" value="SKA09767.1"/>
    <property type="molecule type" value="Genomic_DNA"/>
</dbReference>
<keyword evidence="4" id="KW-1185">Reference proteome</keyword>
<organism evidence="3 4">
    <name type="scientific">Treponema berlinense</name>
    <dbReference type="NCBI Taxonomy" id="225004"/>
    <lineage>
        <taxon>Bacteria</taxon>
        <taxon>Pseudomonadati</taxon>
        <taxon>Spirochaetota</taxon>
        <taxon>Spirochaetia</taxon>
        <taxon>Spirochaetales</taxon>
        <taxon>Treponemataceae</taxon>
        <taxon>Treponema</taxon>
    </lineage>
</organism>
<dbReference type="RefSeq" id="WP_078931904.1">
    <property type="nucleotide sequence ID" value="NZ_CAMFAQ010000018.1"/>
</dbReference>
<dbReference type="Gene3D" id="3.30.70.1450">
    <property type="entry name" value="Regulator of K+ conductance, C-terminal domain"/>
    <property type="match status" value="1"/>
</dbReference>
<dbReference type="Proteomes" id="UP000190395">
    <property type="component" value="Unassembled WGS sequence"/>
</dbReference>
<evidence type="ECO:0000313" key="3">
    <source>
        <dbReference type="EMBL" id="SKA09767.1"/>
    </source>
</evidence>
<gene>
    <name evidence="3" type="ORF">SAMN02745152_02196</name>
</gene>
<protein>
    <submittedName>
        <fullName evidence="3">Trk system potassium uptake protein TrkA</fullName>
    </submittedName>
</protein>
<dbReference type="InterPro" id="IPR006037">
    <property type="entry name" value="RCK_C"/>
</dbReference>
<feature type="domain" description="RCK N-terminal" evidence="1">
    <location>
        <begin position="1"/>
        <end position="118"/>
    </location>
</feature>
<dbReference type="GO" id="GO:0006813">
    <property type="term" value="P:potassium ion transport"/>
    <property type="evidence" value="ECO:0007669"/>
    <property type="project" value="InterPro"/>
</dbReference>
<dbReference type="PROSITE" id="PS51202">
    <property type="entry name" value="RCK_C"/>
    <property type="match status" value="1"/>
</dbReference>
<dbReference type="GO" id="GO:0008324">
    <property type="term" value="F:monoatomic cation transmembrane transporter activity"/>
    <property type="evidence" value="ECO:0007669"/>
    <property type="project" value="InterPro"/>
</dbReference>
<feature type="domain" description="RCK C-terminal" evidence="2">
    <location>
        <begin position="134"/>
        <end position="219"/>
    </location>
</feature>
<sequence length="253" mass="28563">MLQIAIIGLGTLGIRMLEELAESDAELIIIDKDEEIVEQYKKFATAPYILDATNENALQEVISKDLDVAIIDMSNNLEAAIMTTNYLHKLGIKKIIVEARNNRQGEVLETVGATKIVYPELEAAKRITPMLFSNNMEVIQLSPDFALTEITISDALVGQTLGQTHIRQDWNLNVVAYREDDTDDFQFVSSPNFKLEQNYKLLVAGKNEDITRYSALSGQVESDKKTNFFIKLLKKSDIKKKTEDKKDKETKSN</sequence>
<proteinExistence type="predicted"/>
<dbReference type="PANTHER" id="PTHR43833">
    <property type="entry name" value="POTASSIUM CHANNEL PROTEIN 2-RELATED-RELATED"/>
    <property type="match status" value="1"/>
</dbReference>
<dbReference type="OrthoDB" id="350291at2"/>
<dbReference type="InterPro" id="IPR036291">
    <property type="entry name" value="NAD(P)-bd_dom_sf"/>
</dbReference>
<evidence type="ECO:0000259" key="2">
    <source>
        <dbReference type="PROSITE" id="PS51202"/>
    </source>
</evidence>
<dbReference type="GeneID" id="303368396"/>